<dbReference type="Proteomes" id="UP000481153">
    <property type="component" value="Unassembled WGS sequence"/>
</dbReference>
<comment type="caution">
    <text evidence="2">The sequence shown here is derived from an EMBL/GenBank/DDBJ whole genome shotgun (WGS) entry which is preliminary data.</text>
</comment>
<feature type="compositionally biased region" description="Basic residues" evidence="1">
    <location>
        <begin position="271"/>
        <end position="282"/>
    </location>
</feature>
<dbReference type="GO" id="GO:0005525">
    <property type="term" value="F:GTP binding"/>
    <property type="evidence" value="ECO:0007669"/>
    <property type="project" value="InterPro"/>
</dbReference>
<feature type="compositionally biased region" description="Polar residues" evidence="1">
    <location>
        <begin position="297"/>
        <end position="309"/>
    </location>
</feature>
<gene>
    <name evidence="2" type="ORF">Ae201684_014497</name>
</gene>
<feature type="region of interest" description="Disordered" evidence="1">
    <location>
        <begin position="259"/>
        <end position="327"/>
    </location>
</feature>
<dbReference type="GO" id="GO:0003924">
    <property type="term" value="F:GTPase activity"/>
    <property type="evidence" value="ECO:0007669"/>
    <property type="project" value="InterPro"/>
</dbReference>
<dbReference type="AlphaFoldDB" id="A0A6G0WJP0"/>
<name>A0A6G0WJP0_9STRA</name>
<evidence type="ECO:0000256" key="1">
    <source>
        <dbReference type="SAM" id="MobiDB-lite"/>
    </source>
</evidence>
<dbReference type="InterPro" id="IPR027417">
    <property type="entry name" value="P-loop_NTPase"/>
</dbReference>
<accession>A0A6G0WJP0</accession>
<reference evidence="2 3" key="1">
    <citation type="submission" date="2019-07" db="EMBL/GenBank/DDBJ databases">
        <title>Genomics analysis of Aphanomyces spp. identifies a new class of oomycete effector associated with host adaptation.</title>
        <authorList>
            <person name="Gaulin E."/>
        </authorList>
    </citation>
    <scope>NUCLEOTIDE SEQUENCE [LARGE SCALE GENOMIC DNA]</scope>
    <source>
        <strain evidence="2 3">ATCC 201684</strain>
    </source>
</reference>
<protein>
    <submittedName>
        <fullName evidence="2">Uncharacterized protein</fullName>
    </submittedName>
</protein>
<evidence type="ECO:0000313" key="2">
    <source>
        <dbReference type="EMBL" id="KAF0727476.1"/>
    </source>
</evidence>
<dbReference type="EMBL" id="VJMJ01000194">
    <property type="protein sequence ID" value="KAF0727476.1"/>
    <property type="molecule type" value="Genomic_DNA"/>
</dbReference>
<proteinExistence type="predicted"/>
<dbReference type="InterPro" id="IPR001806">
    <property type="entry name" value="Small_GTPase"/>
</dbReference>
<organism evidence="2 3">
    <name type="scientific">Aphanomyces euteiches</name>
    <dbReference type="NCBI Taxonomy" id="100861"/>
    <lineage>
        <taxon>Eukaryota</taxon>
        <taxon>Sar</taxon>
        <taxon>Stramenopiles</taxon>
        <taxon>Oomycota</taxon>
        <taxon>Saprolegniomycetes</taxon>
        <taxon>Saprolegniales</taxon>
        <taxon>Verrucalvaceae</taxon>
        <taxon>Aphanomyces</taxon>
    </lineage>
</organism>
<dbReference type="VEuPathDB" id="FungiDB:AeMF1_021660"/>
<sequence length="429" mass="47905">MAKSVDGATLYYHGKESILESSHTSTAILSHHPQFTLLAFDLTRPETFAAIISKWALVDHAQWKQEVVLVGCKCDAIIADDSFLLSTEAQAYADSEFNGYFETSTVAPSPGLDQLRTLLFKPRTVKVKVATEIPLKQLEPPPVMAEIIHERQIWFDDMEQRAEIQPCNIAAARIFSYGRAKAKQIDQVQSQHIPSFVTRLYARQRRQQEEYDAKRKAPIVLFNSDGSLRQFSFMQDTQASIHRSEATKKWQANVENELEEAANAPNISPKAKGKKSPKRALKAQKAEPPTIRLVLETSCSPGNAPSNATKLDLEEAASSEQAKPRKETDKMDIMDAMTVDLTLQASWHEDEVITQQPLKVESTDEITFDATAESTRRDAEARDLLFSESVHSAALVQDPTSPLDQLEDDDVTFNDDDILGALDAFQLSI</sequence>
<keyword evidence="3" id="KW-1185">Reference proteome</keyword>
<evidence type="ECO:0000313" key="3">
    <source>
        <dbReference type="Proteomes" id="UP000481153"/>
    </source>
</evidence>
<dbReference type="Pfam" id="PF00071">
    <property type="entry name" value="Ras"/>
    <property type="match status" value="1"/>
</dbReference>
<dbReference type="Gene3D" id="3.40.50.300">
    <property type="entry name" value="P-loop containing nucleotide triphosphate hydrolases"/>
    <property type="match status" value="1"/>
</dbReference>